<dbReference type="AlphaFoldDB" id="N9EBT4"/>
<evidence type="ECO:0008006" key="3">
    <source>
        <dbReference type="Google" id="ProtNLM"/>
    </source>
</evidence>
<dbReference type="GeneID" id="29855302"/>
<proteinExistence type="predicted"/>
<keyword evidence="2" id="KW-1185">Reference proteome</keyword>
<protein>
    <recommendedName>
        <fullName evidence="3">DsrH like protein</fullName>
    </recommendedName>
</protein>
<reference evidence="1 2" key="1">
    <citation type="submission" date="2013-02" db="EMBL/GenBank/DDBJ databases">
        <title>The Genome Sequence of Acinetobacter beijerinckii CIP 110307.</title>
        <authorList>
            <consortium name="The Broad Institute Genome Sequencing Platform"/>
            <consortium name="The Broad Institute Genome Sequencing Center for Infectious Disease"/>
            <person name="Cerqueira G."/>
            <person name="Feldgarden M."/>
            <person name="Courvalin P."/>
            <person name="Perichon B."/>
            <person name="Grillot-Courvalin C."/>
            <person name="Clermont D."/>
            <person name="Rocha E."/>
            <person name="Yoon E.-J."/>
            <person name="Nemec A."/>
            <person name="Walker B."/>
            <person name="Young S.K."/>
            <person name="Zeng Q."/>
            <person name="Gargeya S."/>
            <person name="Fitzgerald M."/>
            <person name="Haas B."/>
            <person name="Abouelleil A."/>
            <person name="Alvarado L."/>
            <person name="Arachchi H.M."/>
            <person name="Berlin A.M."/>
            <person name="Chapman S.B."/>
            <person name="Dewar J."/>
            <person name="Goldberg J."/>
            <person name="Griggs A."/>
            <person name="Gujja S."/>
            <person name="Hansen M."/>
            <person name="Howarth C."/>
            <person name="Imamovic A."/>
            <person name="Larimer J."/>
            <person name="McCowan C."/>
            <person name="Murphy C."/>
            <person name="Neiman D."/>
            <person name="Pearson M."/>
            <person name="Priest M."/>
            <person name="Roberts A."/>
            <person name="Saif S."/>
            <person name="Shea T."/>
            <person name="Sisk P."/>
            <person name="Sykes S."/>
            <person name="Wortman J."/>
            <person name="Nusbaum C."/>
            <person name="Birren B."/>
        </authorList>
    </citation>
    <scope>NUCLEOTIDE SEQUENCE [LARGE SCALE GENOMIC DNA]</scope>
    <source>
        <strain evidence="1 2">CIP 110307</strain>
    </source>
</reference>
<dbReference type="HOGENOM" id="CLU_179032_0_0_6"/>
<dbReference type="PATRIC" id="fig|1217648.3.peg.1084"/>
<dbReference type="Proteomes" id="UP000017670">
    <property type="component" value="Unassembled WGS sequence"/>
</dbReference>
<evidence type="ECO:0000313" key="1">
    <source>
        <dbReference type="EMBL" id="ENW07903.1"/>
    </source>
</evidence>
<dbReference type="EMBL" id="APQL01000004">
    <property type="protein sequence ID" value="ENW07903.1"/>
    <property type="molecule type" value="Genomic_DNA"/>
</dbReference>
<organism evidence="1 2">
    <name type="scientific">Acinetobacter beijerinckii CIP 110307</name>
    <dbReference type="NCBI Taxonomy" id="1217648"/>
    <lineage>
        <taxon>Bacteria</taxon>
        <taxon>Pseudomonadati</taxon>
        <taxon>Pseudomonadota</taxon>
        <taxon>Gammaproteobacteria</taxon>
        <taxon>Moraxellales</taxon>
        <taxon>Moraxellaceae</taxon>
        <taxon>Acinetobacter</taxon>
    </lineage>
</organism>
<name>N9EBT4_9GAMM</name>
<evidence type="ECO:0000313" key="2">
    <source>
        <dbReference type="Proteomes" id="UP000017670"/>
    </source>
</evidence>
<gene>
    <name evidence="1" type="ORF">F933_01099</name>
</gene>
<comment type="caution">
    <text evidence="1">The sequence shown here is derived from an EMBL/GenBank/DDBJ whole genome shotgun (WGS) entry which is preliminary data.</text>
</comment>
<dbReference type="STRING" id="262668.GCA_000931715_03074"/>
<sequence length="81" mass="9207">MNTDKILVELAQMAQIEDSIVVLGDALLKLTNPIVDIYPNLYCLSNEQTLLNKEFKPQFKVIEYSEFADLVLKSENCVSLK</sequence>
<dbReference type="RefSeq" id="WP_005059104.1">
    <property type="nucleotide sequence ID" value="NZ_KB849764.1"/>
</dbReference>
<accession>N9EBT4</accession>